<sequence>MTFDIDKSIEILERTPLVLEMLLDGLSDEWTKNNEGPKSWSPYEIVGHLIHGEKTDWVTRAKVILSESENKTFIPFDRFAQLQTNQQTPLKDLLKAFKELRDKNLEELKAMQIDAAKLRMKGVHPELGEANLKELLSTWVVHDLGHISQITRVMAKQYKSEVGPWEAYLGILKK</sequence>
<dbReference type="Gene3D" id="1.20.120.450">
    <property type="entry name" value="dinb family like domain"/>
    <property type="match status" value="1"/>
</dbReference>
<evidence type="ECO:0000313" key="2">
    <source>
        <dbReference type="EMBL" id="SHJ08045.1"/>
    </source>
</evidence>
<gene>
    <name evidence="2" type="ORF">SAMN04488508_105220</name>
</gene>
<feature type="domain" description="DinB-like" evidence="1">
    <location>
        <begin position="12"/>
        <end position="150"/>
    </location>
</feature>
<organism evidence="2 3">
    <name type="scientific">Aquimarina spongiae</name>
    <dbReference type="NCBI Taxonomy" id="570521"/>
    <lineage>
        <taxon>Bacteria</taxon>
        <taxon>Pseudomonadati</taxon>
        <taxon>Bacteroidota</taxon>
        <taxon>Flavobacteriia</taxon>
        <taxon>Flavobacteriales</taxon>
        <taxon>Flavobacteriaceae</taxon>
        <taxon>Aquimarina</taxon>
    </lineage>
</organism>
<name>A0A1M6GDL9_9FLAO</name>
<accession>A0A1M6GDL9</accession>
<evidence type="ECO:0000313" key="3">
    <source>
        <dbReference type="Proteomes" id="UP000184432"/>
    </source>
</evidence>
<dbReference type="Pfam" id="PF12867">
    <property type="entry name" value="DinB_2"/>
    <property type="match status" value="1"/>
</dbReference>
<keyword evidence="3" id="KW-1185">Reference proteome</keyword>
<proteinExistence type="predicted"/>
<dbReference type="InterPro" id="IPR024775">
    <property type="entry name" value="DinB-like"/>
</dbReference>
<dbReference type="EMBL" id="FQYP01000005">
    <property type="protein sequence ID" value="SHJ08045.1"/>
    <property type="molecule type" value="Genomic_DNA"/>
</dbReference>
<dbReference type="OrthoDB" id="1434917at2"/>
<dbReference type="AlphaFoldDB" id="A0A1M6GDL9"/>
<dbReference type="SUPFAM" id="SSF109854">
    <property type="entry name" value="DinB/YfiT-like putative metalloenzymes"/>
    <property type="match status" value="1"/>
</dbReference>
<dbReference type="STRING" id="570521.SAMN04488508_105220"/>
<reference evidence="3" key="1">
    <citation type="submission" date="2016-11" db="EMBL/GenBank/DDBJ databases">
        <authorList>
            <person name="Varghese N."/>
            <person name="Submissions S."/>
        </authorList>
    </citation>
    <scope>NUCLEOTIDE SEQUENCE [LARGE SCALE GENOMIC DNA]</scope>
    <source>
        <strain evidence="3">DSM 22623</strain>
    </source>
</reference>
<evidence type="ECO:0000259" key="1">
    <source>
        <dbReference type="Pfam" id="PF12867"/>
    </source>
</evidence>
<dbReference type="InterPro" id="IPR034660">
    <property type="entry name" value="DinB/YfiT-like"/>
</dbReference>
<dbReference type="RefSeq" id="WP_073316422.1">
    <property type="nucleotide sequence ID" value="NZ_FQYP01000005.1"/>
</dbReference>
<protein>
    <submittedName>
        <fullName evidence="2">DinB superfamily protein</fullName>
    </submittedName>
</protein>
<dbReference type="Proteomes" id="UP000184432">
    <property type="component" value="Unassembled WGS sequence"/>
</dbReference>